<dbReference type="EMBL" id="FXAM01000001">
    <property type="protein sequence ID" value="SMF96085.1"/>
    <property type="molecule type" value="Genomic_DNA"/>
</dbReference>
<reference evidence="1 2" key="1">
    <citation type="submission" date="2016-12" db="EMBL/GenBank/DDBJ databases">
        <authorList>
            <person name="Song W.-J."/>
            <person name="Kurnit D.M."/>
        </authorList>
    </citation>
    <scope>NUCLEOTIDE SEQUENCE [LARGE SCALE GENOMIC DNA]</scope>
    <source>
        <strain evidence="1 2">175</strain>
    </source>
</reference>
<dbReference type="OrthoDB" id="1441538at2"/>
<evidence type="ECO:0000313" key="1">
    <source>
        <dbReference type="EMBL" id="SMF96085.1"/>
    </source>
</evidence>
<proteinExistence type="predicted"/>
<dbReference type="STRING" id="1760988.SAMN02949497_3468"/>
<dbReference type="AlphaFoldDB" id="A0A1Y6D8F9"/>
<evidence type="ECO:0000313" key="2">
    <source>
        <dbReference type="Proteomes" id="UP000192923"/>
    </source>
</evidence>
<organism evidence="1 2">
    <name type="scientific">Methylomagnum ishizawai</name>
    <dbReference type="NCBI Taxonomy" id="1760988"/>
    <lineage>
        <taxon>Bacteria</taxon>
        <taxon>Pseudomonadati</taxon>
        <taxon>Pseudomonadota</taxon>
        <taxon>Gammaproteobacteria</taxon>
        <taxon>Methylococcales</taxon>
        <taxon>Methylococcaceae</taxon>
        <taxon>Methylomagnum</taxon>
    </lineage>
</organism>
<dbReference type="Proteomes" id="UP000192923">
    <property type="component" value="Unassembled WGS sequence"/>
</dbReference>
<keyword evidence="2" id="KW-1185">Reference proteome</keyword>
<accession>A0A1Y6D8F9</accession>
<sequence length="72" mass="8013">MPDTAAILDALRHTLQQDPALQDRLFALEDPDAFAAALARLGGDTGQPIAVDALLEAMRQGRREWIERDMPW</sequence>
<gene>
    <name evidence="1" type="ORF">SAMN02949497_3468</name>
</gene>
<name>A0A1Y6D8F9_9GAMM</name>
<dbReference type="RefSeq" id="WP_085214864.1">
    <property type="nucleotide sequence ID" value="NZ_FXAM01000001.1"/>
</dbReference>
<protein>
    <submittedName>
        <fullName evidence="1">Uncharacterized protein</fullName>
    </submittedName>
</protein>